<feature type="binding site" evidence="17">
    <location>
        <position position="183"/>
    </location>
    <ligand>
        <name>Zn(2+)</name>
        <dbReference type="ChEBI" id="CHEBI:29105"/>
    </ligand>
</feature>
<evidence type="ECO:0000256" key="10">
    <source>
        <dbReference type="ARBA" id="ARBA00022723"/>
    </source>
</evidence>
<dbReference type="FunFam" id="3.40.50.1970:FF:000001">
    <property type="entry name" value="3-dehydroquinate synthase"/>
    <property type="match status" value="1"/>
</dbReference>
<dbReference type="GO" id="GO:0009423">
    <property type="term" value="P:chorismate biosynthetic process"/>
    <property type="evidence" value="ECO:0007669"/>
    <property type="project" value="UniProtKB-UniRule"/>
</dbReference>
<keyword evidence="9 17" id="KW-0028">Amino-acid biosynthesis</keyword>
<comment type="subcellular location">
    <subcellularLocation>
        <location evidence="3 17">Cytoplasm</location>
    </subcellularLocation>
</comment>
<protein>
    <recommendedName>
        <fullName evidence="7 17">3-dehydroquinate synthase</fullName>
        <shortName evidence="17">DHQS</shortName>
        <ecNumber evidence="6 17">4.2.3.4</ecNumber>
    </recommendedName>
</protein>
<gene>
    <name evidence="17 20" type="primary">aroB</name>
    <name evidence="20" type="ORF">GN277_02745</name>
</gene>
<dbReference type="GO" id="GO:0009073">
    <property type="term" value="P:aromatic amino acid family biosynthetic process"/>
    <property type="evidence" value="ECO:0007669"/>
    <property type="project" value="UniProtKB-KW"/>
</dbReference>
<keyword evidence="13 17" id="KW-0520">NAD</keyword>
<comment type="catalytic activity">
    <reaction evidence="1 17">
        <text>7-phospho-2-dehydro-3-deoxy-D-arabino-heptonate = 3-dehydroquinate + phosphate</text>
        <dbReference type="Rhea" id="RHEA:21968"/>
        <dbReference type="ChEBI" id="CHEBI:32364"/>
        <dbReference type="ChEBI" id="CHEBI:43474"/>
        <dbReference type="ChEBI" id="CHEBI:58394"/>
        <dbReference type="EC" id="4.2.3.4"/>
    </reaction>
</comment>
<evidence type="ECO:0000313" key="21">
    <source>
        <dbReference type="Proteomes" id="UP000460412"/>
    </source>
</evidence>
<evidence type="ECO:0000259" key="18">
    <source>
        <dbReference type="Pfam" id="PF01761"/>
    </source>
</evidence>
<dbReference type="InterPro" id="IPR016037">
    <property type="entry name" value="DHQ_synth_AroB"/>
</dbReference>
<dbReference type="InterPro" id="IPR030960">
    <property type="entry name" value="DHQS/DOIS_N"/>
</dbReference>
<feature type="binding site" evidence="17">
    <location>
        <begin position="128"/>
        <end position="129"/>
    </location>
    <ligand>
        <name>NAD(+)</name>
        <dbReference type="ChEBI" id="CHEBI:57540"/>
    </ligand>
</feature>
<dbReference type="CDD" id="cd08195">
    <property type="entry name" value="DHQS"/>
    <property type="match status" value="1"/>
</dbReference>
<keyword evidence="8 17" id="KW-0963">Cytoplasm</keyword>
<keyword evidence="12 17" id="KW-0862">Zinc</keyword>
<evidence type="ECO:0000256" key="11">
    <source>
        <dbReference type="ARBA" id="ARBA00022741"/>
    </source>
</evidence>
<dbReference type="Proteomes" id="UP000460412">
    <property type="component" value="Unassembled WGS sequence"/>
</dbReference>
<keyword evidence="21" id="KW-1185">Reference proteome</keyword>
<evidence type="ECO:0000256" key="12">
    <source>
        <dbReference type="ARBA" id="ARBA00022833"/>
    </source>
</evidence>
<dbReference type="UniPathway" id="UPA00053">
    <property type="reaction ID" value="UER00085"/>
</dbReference>
<feature type="binding site" evidence="17">
    <location>
        <position position="244"/>
    </location>
    <ligand>
        <name>Zn(2+)</name>
        <dbReference type="ChEBI" id="CHEBI:29105"/>
    </ligand>
</feature>
<comment type="function">
    <text evidence="17">Catalyzes the conversion of 3-deoxy-D-arabino-heptulosonate 7-phosphate (DAHP) to dehydroquinate (DHQ).</text>
</comment>
<evidence type="ECO:0000256" key="1">
    <source>
        <dbReference type="ARBA" id="ARBA00001393"/>
    </source>
</evidence>
<dbReference type="GO" id="GO:0000166">
    <property type="term" value="F:nucleotide binding"/>
    <property type="evidence" value="ECO:0007669"/>
    <property type="project" value="UniProtKB-KW"/>
</dbReference>
<dbReference type="EMBL" id="WUQX01000001">
    <property type="protein sequence ID" value="MXP74376.1"/>
    <property type="molecule type" value="Genomic_DNA"/>
</dbReference>
<dbReference type="RefSeq" id="WP_159749627.1">
    <property type="nucleotide sequence ID" value="NZ_WUQX01000001.1"/>
</dbReference>
<evidence type="ECO:0000256" key="6">
    <source>
        <dbReference type="ARBA" id="ARBA00013031"/>
    </source>
</evidence>
<dbReference type="PIRSF" id="PIRSF001455">
    <property type="entry name" value="DHQ_synth"/>
    <property type="match status" value="1"/>
</dbReference>
<keyword evidence="15 17" id="KW-0456">Lyase</keyword>
<dbReference type="EC" id="4.2.3.4" evidence="6 17"/>
<comment type="similarity">
    <text evidence="5 17">Belongs to the sugar phosphate cyclases superfamily. Dehydroquinate synthase family.</text>
</comment>
<dbReference type="PANTHER" id="PTHR43622">
    <property type="entry name" value="3-DEHYDROQUINATE SYNTHASE"/>
    <property type="match status" value="1"/>
</dbReference>
<dbReference type="GO" id="GO:0003856">
    <property type="term" value="F:3-dehydroquinate synthase activity"/>
    <property type="evidence" value="ECO:0007669"/>
    <property type="project" value="UniProtKB-UniRule"/>
</dbReference>
<proteinExistence type="inferred from homology"/>
<accession>A0A7X3MDK6</accession>
<feature type="binding site" evidence="17">
    <location>
        <position position="141"/>
    </location>
    <ligand>
        <name>NAD(+)</name>
        <dbReference type="ChEBI" id="CHEBI:57540"/>
    </ligand>
</feature>
<dbReference type="HAMAP" id="MF_00110">
    <property type="entry name" value="DHQ_synthase"/>
    <property type="match status" value="1"/>
</dbReference>
<organism evidence="20 21">
    <name type="scientific">Sporofaciens musculi</name>
    <dbReference type="NCBI Taxonomy" id="2681861"/>
    <lineage>
        <taxon>Bacteria</taxon>
        <taxon>Bacillati</taxon>
        <taxon>Bacillota</taxon>
        <taxon>Clostridia</taxon>
        <taxon>Lachnospirales</taxon>
        <taxon>Lachnospiraceae</taxon>
        <taxon>Sporofaciens</taxon>
    </lineage>
</organism>
<reference evidence="20 21" key="1">
    <citation type="submission" date="2019-12" db="EMBL/GenBank/DDBJ databases">
        <title>Sporaefaciens musculi gen. nov., sp. nov., a novel bacterium isolated from the caecum of an obese mouse.</title>
        <authorList>
            <person name="Rasmussen T.S."/>
            <person name="Streidl T."/>
            <person name="Hitch T.C.A."/>
            <person name="Wortmann E."/>
            <person name="Deptula P."/>
            <person name="Hansen M."/>
            <person name="Nielsen D.S."/>
            <person name="Clavel T."/>
            <person name="Vogensen F.K."/>
        </authorList>
    </citation>
    <scope>NUCLEOTIDE SEQUENCE [LARGE SCALE GENOMIC DNA]</scope>
    <source>
        <strain evidence="20 21">WCA-9-b2</strain>
    </source>
</reference>
<dbReference type="AlphaFoldDB" id="A0A7X3MDK6"/>
<dbReference type="NCBIfam" id="TIGR01357">
    <property type="entry name" value="aroB"/>
    <property type="match status" value="1"/>
</dbReference>
<comment type="caution">
    <text evidence="17">Lacks conserved residue(s) required for the propagation of feature annotation.</text>
</comment>
<evidence type="ECO:0000256" key="2">
    <source>
        <dbReference type="ARBA" id="ARBA00001911"/>
    </source>
</evidence>
<evidence type="ECO:0000256" key="4">
    <source>
        <dbReference type="ARBA" id="ARBA00004661"/>
    </source>
</evidence>
<comment type="caution">
    <text evidence="20">The sequence shown here is derived from an EMBL/GenBank/DDBJ whole genome shotgun (WGS) entry which is preliminary data.</text>
</comment>
<comment type="pathway">
    <text evidence="4 17">Metabolic intermediate biosynthesis; chorismate biosynthesis; chorismate from D-erythrose 4-phosphate and phosphoenolpyruvate: step 2/7.</text>
</comment>
<keyword evidence="16 17" id="KW-0170">Cobalt</keyword>
<evidence type="ECO:0000313" key="20">
    <source>
        <dbReference type="EMBL" id="MXP74376.1"/>
    </source>
</evidence>
<evidence type="ECO:0000256" key="7">
    <source>
        <dbReference type="ARBA" id="ARBA00017684"/>
    </source>
</evidence>
<dbReference type="InterPro" id="IPR050071">
    <property type="entry name" value="Dehydroquinate_synthase"/>
</dbReference>
<evidence type="ECO:0000256" key="15">
    <source>
        <dbReference type="ARBA" id="ARBA00023239"/>
    </source>
</evidence>
<keyword evidence="10 17" id="KW-0479">Metal-binding</keyword>
<evidence type="ECO:0000259" key="19">
    <source>
        <dbReference type="Pfam" id="PF24621"/>
    </source>
</evidence>
<dbReference type="SUPFAM" id="SSF56796">
    <property type="entry name" value="Dehydroquinate synthase-like"/>
    <property type="match status" value="1"/>
</dbReference>
<feature type="binding site" evidence="17">
    <location>
        <position position="150"/>
    </location>
    <ligand>
        <name>NAD(+)</name>
        <dbReference type="ChEBI" id="CHEBI:57540"/>
    </ligand>
</feature>
<evidence type="ECO:0000256" key="14">
    <source>
        <dbReference type="ARBA" id="ARBA00023141"/>
    </source>
</evidence>
<evidence type="ECO:0000256" key="16">
    <source>
        <dbReference type="ARBA" id="ARBA00023285"/>
    </source>
</evidence>
<dbReference type="InterPro" id="IPR056179">
    <property type="entry name" value="DHQS_C"/>
</dbReference>
<feature type="binding site" evidence="17">
    <location>
        <begin position="104"/>
        <end position="108"/>
    </location>
    <ligand>
        <name>NAD(+)</name>
        <dbReference type="ChEBI" id="CHEBI:57540"/>
    </ligand>
</feature>
<feature type="domain" description="3-dehydroquinate synthase C-terminal" evidence="19">
    <location>
        <begin position="180"/>
        <end position="320"/>
    </location>
</feature>
<dbReference type="GO" id="GO:0008652">
    <property type="term" value="P:amino acid biosynthetic process"/>
    <property type="evidence" value="ECO:0007669"/>
    <property type="project" value="UniProtKB-KW"/>
</dbReference>
<dbReference type="Gene3D" id="1.20.1090.10">
    <property type="entry name" value="Dehydroquinate synthase-like - alpha domain"/>
    <property type="match status" value="1"/>
</dbReference>
<evidence type="ECO:0000256" key="3">
    <source>
        <dbReference type="ARBA" id="ARBA00004496"/>
    </source>
</evidence>
<evidence type="ECO:0000256" key="5">
    <source>
        <dbReference type="ARBA" id="ARBA00005412"/>
    </source>
</evidence>
<dbReference type="GO" id="GO:0046872">
    <property type="term" value="F:metal ion binding"/>
    <property type="evidence" value="ECO:0007669"/>
    <property type="project" value="UniProtKB-KW"/>
</dbReference>
<dbReference type="InterPro" id="IPR030963">
    <property type="entry name" value="DHQ_synth_fam"/>
</dbReference>
<evidence type="ECO:0000256" key="9">
    <source>
        <dbReference type="ARBA" id="ARBA00022605"/>
    </source>
</evidence>
<feature type="binding site" evidence="17">
    <location>
        <position position="261"/>
    </location>
    <ligand>
        <name>Zn(2+)</name>
        <dbReference type="ChEBI" id="CHEBI:29105"/>
    </ligand>
</feature>
<dbReference type="Gene3D" id="3.40.50.1970">
    <property type="match status" value="1"/>
</dbReference>
<evidence type="ECO:0000256" key="13">
    <source>
        <dbReference type="ARBA" id="ARBA00023027"/>
    </source>
</evidence>
<evidence type="ECO:0000256" key="17">
    <source>
        <dbReference type="HAMAP-Rule" id="MF_00110"/>
    </source>
</evidence>
<keyword evidence="14 17" id="KW-0057">Aromatic amino acid biosynthesis</keyword>
<dbReference type="PANTHER" id="PTHR43622:SF7">
    <property type="entry name" value="3-DEHYDROQUINATE SYNTHASE, CHLOROPLASTIC"/>
    <property type="match status" value="1"/>
</dbReference>
<dbReference type="Pfam" id="PF01761">
    <property type="entry name" value="DHQ_synthase"/>
    <property type="match status" value="1"/>
</dbReference>
<feature type="domain" description="3-dehydroquinate synthase N-terminal" evidence="18">
    <location>
        <begin position="66"/>
        <end position="176"/>
    </location>
</feature>
<evidence type="ECO:0000256" key="8">
    <source>
        <dbReference type="ARBA" id="ARBA00022490"/>
    </source>
</evidence>
<dbReference type="Pfam" id="PF24621">
    <property type="entry name" value="DHQS_C"/>
    <property type="match status" value="1"/>
</dbReference>
<sequence>MKLTVNLGKDSYPIYIENNLLKHANSLIGEIFSGRRIMIISDDNVYPLYGQMLTEQLSADYDLSHLVLPHGEGTKSFQTLPVIYGALLKARISRSDLIIALGGGVIGDLAGFAASSFLRGVKFVQIPTSLLAQVDSSVGGKVAVDLPEGKNLVGAFYQPKLVLIDPLVLDTLNPRFINDGMGEVIKYGCIKDSELFCTLEAHSSFTELKEELPSIIHRCVDIKRVVVEHDQFDTGERMLLNFGHTLGHTIEQYYHYERESHGEAVAIGMYQITRLSEDLGITAGKTSLRIRKLLEAYGLPYECGLPIQELLHAIAVDKKNLNNRLNVILLHNIGSSYIHPTTSAFFSRESNYII</sequence>
<keyword evidence="11 17" id="KW-0547">Nucleotide-binding</keyword>
<dbReference type="GO" id="GO:0005737">
    <property type="term" value="C:cytoplasm"/>
    <property type="evidence" value="ECO:0007669"/>
    <property type="project" value="UniProtKB-SubCell"/>
</dbReference>
<name>A0A7X3MDK6_9FIRM</name>
<comment type="cofactor">
    <cofactor evidence="2 17">
        <name>NAD(+)</name>
        <dbReference type="ChEBI" id="CHEBI:57540"/>
    </cofactor>
</comment>
<comment type="cofactor">
    <cofactor evidence="17">
        <name>Co(2+)</name>
        <dbReference type="ChEBI" id="CHEBI:48828"/>
    </cofactor>
    <cofactor evidence="17">
        <name>Zn(2+)</name>
        <dbReference type="ChEBI" id="CHEBI:29105"/>
    </cofactor>
    <text evidence="17">Binds 1 divalent metal cation per subunit. Can use either Co(2+) or Zn(2+).</text>
</comment>